<feature type="signal peptide" evidence="4">
    <location>
        <begin position="1"/>
        <end position="18"/>
    </location>
</feature>
<evidence type="ECO:0000256" key="4">
    <source>
        <dbReference type="SAM" id="SignalP"/>
    </source>
</evidence>
<dbReference type="Gene3D" id="3.40.190.10">
    <property type="entry name" value="Periplasmic binding protein-like II"/>
    <property type="match status" value="1"/>
</dbReference>
<evidence type="ECO:0000313" key="6">
    <source>
        <dbReference type="Proteomes" id="UP000072763"/>
    </source>
</evidence>
<evidence type="ECO:0000256" key="2">
    <source>
        <dbReference type="ARBA" id="ARBA00022448"/>
    </source>
</evidence>
<reference evidence="5 6" key="1">
    <citation type="journal article" date="2016" name="Front. Microbiol.">
        <title>Genomic Resource of Rice Seed Associated Bacteria.</title>
        <authorList>
            <person name="Midha S."/>
            <person name="Bansal K."/>
            <person name="Sharma S."/>
            <person name="Kumar N."/>
            <person name="Patil P.P."/>
            <person name="Chaudhry V."/>
            <person name="Patil P.B."/>
        </authorList>
    </citation>
    <scope>NUCLEOTIDE SEQUENCE [LARGE SCALE GENOMIC DNA]</scope>
    <source>
        <strain evidence="5 6">NS359</strain>
    </source>
</reference>
<dbReference type="CDD" id="cd14748">
    <property type="entry name" value="PBP2_UgpB"/>
    <property type="match status" value="1"/>
</dbReference>
<dbReference type="PROSITE" id="PS51257">
    <property type="entry name" value="PROKAR_LIPOPROTEIN"/>
    <property type="match status" value="1"/>
</dbReference>
<dbReference type="OrthoDB" id="2510110at2"/>
<name>A0A147DMY2_9MICO</name>
<accession>A0A147DMY2</accession>
<dbReference type="GO" id="GO:0055052">
    <property type="term" value="C:ATP-binding cassette (ABC) transporter complex, substrate-binding subunit-containing"/>
    <property type="evidence" value="ECO:0007669"/>
    <property type="project" value="TreeGrafter"/>
</dbReference>
<dbReference type="GO" id="GO:1901982">
    <property type="term" value="F:maltose binding"/>
    <property type="evidence" value="ECO:0007669"/>
    <property type="project" value="TreeGrafter"/>
</dbReference>
<evidence type="ECO:0000313" key="5">
    <source>
        <dbReference type="EMBL" id="KTR50387.1"/>
    </source>
</evidence>
<dbReference type="GO" id="GO:0042956">
    <property type="term" value="P:maltodextrin transmembrane transport"/>
    <property type="evidence" value="ECO:0007669"/>
    <property type="project" value="TreeGrafter"/>
</dbReference>
<dbReference type="Pfam" id="PF13416">
    <property type="entry name" value="SBP_bac_8"/>
    <property type="match status" value="1"/>
</dbReference>
<dbReference type="InterPro" id="IPR006059">
    <property type="entry name" value="SBP"/>
</dbReference>
<dbReference type="RefSeq" id="WP_058750464.1">
    <property type="nucleotide sequence ID" value="NZ_LDRC01000079.1"/>
</dbReference>
<organism evidence="5 6">
    <name type="scientific">Curtobacterium oceanosedimentum</name>
    <dbReference type="NCBI Taxonomy" id="465820"/>
    <lineage>
        <taxon>Bacteria</taxon>
        <taxon>Bacillati</taxon>
        <taxon>Actinomycetota</taxon>
        <taxon>Actinomycetes</taxon>
        <taxon>Micrococcales</taxon>
        <taxon>Microbacteriaceae</taxon>
        <taxon>Curtobacterium</taxon>
    </lineage>
</organism>
<feature type="chain" id="PRO_5038368907" description="ABC transporter substrate-binding protein" evidence="4">
    <location>
        <begin position="19"/>
        <end position="435"/>
    </location>
</feature>
<dbReference type="EMBL" id="LDRC01000079">
    <property type="protein sequence ID" value="KTR50387.1"/>
    <property type="molecule type" value="Genomic_DNA"/>
</dbReference>
<protein>
    <recommendedName>
        <fullName evidence="7">ABC transporter substrate-binding protein</fullName>
    </recommendedName>
</protein>
<comment type="caution">
    <text evidence="5">The sequence shown here is derived from an EMBL/GenBank/DDBJ whole genome shotgun (WGS) entry which is preliminary data.</text>
</comment>
<dbReference type="PATRIC" id="fig|465820.4.peg.3045"/>
<keyword evidence="3 4" id="KW-0732">Signal</keyword>
<dbReference type="PANTHER" id="PTHR30061">
    <property type="entry name" value="MALTOSE-BINDING PERIPLASMIC PROTEIN"/>
    <property type="match status" value="1"/>
</dbReference>
<evidence type="ECO:0000256" key="1">
    <source>
        <dbReference type="ARBA" id="ARBA00008520"/>
    </source>
</evidence>
<dbReference type="SUPFAM" id="SSF53850">
    <property type="entry name" value="Periplasmic binding protein-like II"/>
    <property type="match status" value="1"/>
</dbReference>
<dbReference type="AlphaFoldDB" id="A0A147DMY2"/>
<keyword evidence="2" id="KW-0813">Transport</keyword>
<comment type="similarity">
    <text evidence="1">Belongs to the bacterial solute-binding protein 1 family.</text>
</comment>
<dbReference type="Proteomes" id="UP000072763">
    <property type="component" value="Unassembled WGS sequence"/>
</dbReference>
<evidence type="ECO:0000256" key="3">
    <source>
        <dbReference type="ARBA" id="ARBA00022729"/>
    </source>
</evidence>
<dbReference type="STRING" id="465820.NS263_00940"/>
<sequence>MRKRLLGATALAVGAALALSGCSGGSVTGNSGGSGGKTTITVWHNYTGPQATEVKKLIDEYNSSQDTIDVQPQYAASSDQFDAKLINALKNDTGPDMVLGDSTPQQTGEVIQTGKVLPLEDYLSSGDVTKDSFTEGMLSTGEFDGKQYTLPTDIGDYAVVYNKEMFKEAGITDTPKTWAEFQDDAKKLTKGTTQYGAYLPIGTGEWPVFTWQSMLWGAGGEFLNEDNTKVEFNSDAGVKALTAWTDMLQDGSAYPQSLLTTSTNGAVPALTSKKAAMAITGAYDLSTIDSTLGKDNVGVFALPGIDQPAMNLGTNNSYIIKTTSAKQDASWKFLQWWLSPDTQAKWDIATGLLPANQATADNATWKKYLEENPRLKAFADELEYAKARPSITAYGEVSAALSTQLQSAMLLKTSPKEALDTAAEKAQAALDDAAK</sequence>
<proteinExistence type="inferred from homology"/>
<gene>
    <name evidence="5" type="ORF">NS359_13585</name>
</gene>
<evidence type="ECO:0008006" key="7">
    <source>
        <dbReference type="Google" id="ProtNLM"/>
    </source>
</evidence>
<dbReference type="PANTHER" id="PTHR30061:SF50">
    <property type="entry name" value="MALTOSE_MALTODEXTRIN-BINDING PERIPLASMIC PROTEIN"/>
    <property type="match status" value="1"/>
</dbReference>
<dbReference type="GO" id="GO:0015768">
    <property type="term" value="P:maltose transport"/>
    <property type="evidence" value="ECO:0007669"/>
    <property type="project" value="TreeGrafter"/>
</dbReference>